<feature type="transmembrane region" description="Helical" evidence="7">
    <location>
        <begin position="6"/>
        <end position="29"/>
    </location>
</feature>
<evidence type="ECO:0000256" key="4">
    <source>
        <dbReference type="ARBA" id="ARBA00022692"/>
    </source>
</evidence>
<comment type="caution">
    <text evidence="9">The sequence shown here is derived from an EMBL/GenBank/DDBJ whole genome shotgun (WGS) entry which is preliminary data.</text>
</comment>
<keyword evidence="10" id="KW-1185">Reference proteome</keyword>
<reference evidence="9 10" key="1">
    <citation type="submission" date="2011-01" db="EMBL/GenBank/DDBJ databases">
        <authorList>
            <person name="Muzny D."/>
            <person name="Qin X."/>
            <person name="Deng J."/>
            <person name="Jiang H."/>
            <person name="Liu Y."/>
            <person name="Qu J."/>
            <person name="Song X.-Z."/>
            <person name="Zhang L."/>
            <person name="Thornton R."/>
            <person name="Coyle M."/>
            <person name="Francisco L."/>
            <person name="Jackson L."/>
            <person name="Javaid M."/>
            <person name="Korchina V."/>
            <person name="Kovar C."/>
            <person name="Mata R."/>
            <person name="Mathew T."/>
            <person name="Ngo R."/>
            <person name="Nguyen L."/>
            <person name="Nguyen N."/>
            <person name="Okwuonu G."/>
            <person name="Ongeri F."/>
            <person name="Pham C."/>
            <person name="Simmons D."/>
            <person name="Wilczek-Boney K."/>
            <person name="Hale W."/>
            <person name="Jakkamsetti A."/>
            <person name="Pham P."/>
            <person name="Ruth R."/>
            <person name="San Lucas F."/>
            <person name="Warren J."/>
            <person name="Zhang J."/>
            <person name="Zhao Z."/>
            <person name="Zhou C."/>
            <person name="Zhu D."/>
            <person name="Lee S."/>
            <person name="Bess C."/>
            <person name="Blankenburg K."/>
            <person name="Forbes L."/>
            <person name="Fu Q."/>
            <person name="Gubbala S."/>
            <person name="Hirani K."/>
            <person name="Jayaseelan J.C."/>
            <person name="Lara F."/>
            <person name="Munidasa M."/>
            <person name="Palculict T."/>
            <person name="Patil S."/>
            <person name="Pu L.-L."/>
            <person name="Saada N."/>
            <person name="Tang L."/>
            <person name="Weissenberger G."/>
            <person name="Zhu Y."/>
            <person name="Hemphill L."/>
            <person name="Shang Y."/>
            <person name="Youmans B."/>
            <person name="Ayvaz T."/>
            <person name="Ross M."/>
            <person name="Santibanez J."/>
            <person name="Aqrawi P."/>
            <person name="Gross S."/>
            <person name="Joshi V."/>
            <person name="Fowler G."/>
            <person name="Nazareth L."/>
            <person name="Reid J."/>
            <person name="Worley K."/>
            <person name="Petrosino J."/>
            <person name="Highlander S."/>
            <person name="Gibbs R."/>
        </authorList>
    </citation>
    <scope>NUCLEOTIDE SEQUENCE [LARGE SCALE GENOMIC DNA]</scope>
    <source>
        <strain evidence="9 10">ATCC 33394</strain>
    </source>
</reference>
<dbReference type="STRING" id="888741.HMPREF9098_1276"/>
<keyword evidence="4 7" id="KW-0812">Transmembrane</keyword>
<evidence type="ECO:0000256" key="5">
    <source>
        <dbReference type="ARBA" id="ARBA00022989"/>
    </source>
</evidence>
<evidence type="ECO:0000313" key="10">
    <source>
        <dbReference type="Proteomes" id="UP000004088"/>
    </source>
</evidence>
<dbReference type="HOGENOM" id="CLU_064906_2_1_4"/>
<evidence type="ECO:0000313" key="9">
    <source>
        <dbReference type="EMBL" id="EGC17260.1"/>
    </source>
</evidence>
<comment type="subcellular location">
    <subcellularLocation>
        <location evidence="1">Cell membrane</location>
        <topology evidence="1">Multi-pass membrane protein</topology>
    </subcellularLocation>
</comment>
<dbReference type="InterPro" id="IPR005115">
    <property type="entry name" value="Gly_transporter"/>
</dbReference>
<evidence type="ECO:0000256" key="1">
    <source>
        <dbReference type="ARBA" id="ARBA00004651"/>
    </source>
</evidence>
<evidence type="ECO:0000256" key="7">
    <source>
        <dbReference type="SAM" id="Phobius"/>
    </source>
</evidence>
<gene>
    <name evidence="9" type="ORF">HMPREF9098_1276</name>
</gene>
<dbReference type="PANTHER" id="PTHR30506:SF3">
    <property type="entry name" value="UPF0126 INNER MEMBRANE PROTEIN YADS-RELATED"/>
    <property type="match status" value="1"/>
</dbReference>
<dbReference type="Pfam" id="PF03458">
    <property type="entry name" value="Gly_transporter"/>
    <property type="match status" value="2"/>
</dbReference>
<feature type="domain" description="Glycine transporter" evidence="8">
    <location>
        <begin position="14"/>
        <end position="88"/>
    </location>
</feature>
<evidence type="ECO:0000256" key="6">
    <source>
        <dbReference type="ARBA" id="ARBA00023136"/>
    </source>
</evidence>
<evidence type="ECO:0000259" key="8">
    <source>
        <dbReference type="Pfam" id="PF03458"/>
    </source>
</evidence>
<proteinExistence type="inferred from homology"/>
<feature type="transmembrane region" description="Helical" evidence="7">
    <location>
        <begin position="73"/>
        <end position="91"/>
    </location>
</feature>
<name>F0EZD9_9NEIS</name>
<dbReference type="RefSeq" id="WP_003782820.1">
    <property type="nucleotide sequence ID" value="NZ_GL870929.1"/>
</dbReference>
<feature type="transmembrane region" description="Helical" evidence="7">
    <location>
        <begin position="157"/>
        <end position="174"/>
    </location>
</feature>
<feature type="transmembrane region" description="Helical" evidence="7">
    <location>
        <begin position="36"/>
        <end position="53"/>
    </location>
</feature>
<keyword evidence="3" id="KW-1003">Cell membrane</keyword>
<dbReference type="AlphaFoldDB" id="F0EZD9"/>
<protein>
    <recommendedName>
        <fullName evidence="8">Glycine transporter domain-containing protein</fullName>
    </recommendedName>
</protein>
<dbReference type="Proteomes" id="UP000004088">
    <property type="component" value="Unassembled WGS sequence"/>
</dbReference>
<accession>F0EZD9</accession>
<evidence type="ECO:0000256" key="3">
    <source>
        <dbReference type="ARBA" id="ARBA00022475"/>
    </source>
</evidence>
<dbReference type="GO" id="GO:0005886">
    <property type="term" value="C:plasma membrane"/>
    <property type="evidence" value="ECO:0007669"/>
    <property type="project" value="UniProtKB-SubCell"/>
</dbReference>
<feature type="transmembrane region" description="Helical" evidence="7">
    <location>
        <begin position="180"/>
        <end position="202"/>
    </location>
</feature>
<comment type="similarity">
    <text evidence="2">Belongs to the UPF0126 family.</text>
</comment>
<sequence>MLDQLPSLQIIIYTLDFVGVVACTIAATLLAQQLKFDFFGAVMISFLGSVGGGTLRDLLLNRHPIFWLHDLNYLYWIIGVSVLVQVFYDYFKRVDKMLRWFDAVGLASFTVIGAQAAISRGMSAPIVLLMGAMTAVVGGVLRDIVCRQIPLVLQKEIYITASLLGSMYYLWLPSDWANSWMRSVSTMILIVAIRMLAVYRGWNLPSLTWRPKKAACTLERNVDEH</sequence>
<keyword evidence="6 7" id="KW-0472">Membrane</keyword>
<organism evidence="9 10">
    <name type="scientific">Kingella denitrificans ATCC 33394</name>
    <dbReference type="NCBI Taxonomy" id="888741"/>
    <lineage>
        <taxon>Bacteria</taxon>
        <taxon>Pseudomonadati</taxon>
        <taxon>Pseudomonadota</taxon>
        <taxon>Betaproteobacteria</taxon>
        <taxon>Neisseriales</taxon>
        <taxon>Neisseriaceae</taxon>
        <taxon>Kingella</taxon>
    </lineage>
</organism>
<feature type="transmembrane region" description="Helical" evidence="7">
    <location>
        <begin position="124"/>
        <end position="145"/>
    </location>
</feature>
<dbReference type="EMBL" id="AEWV01000021">
    <property type="protein sequence ID" value="EGC17260.1"/>
    <property type="molecule type" value="Genomic_DNA"/>
</dbReference>
<evidence type="ECO:0000256" key="2">
    <source>
        <dbReference type="ARBA" id="ARBA00008193"/>
    </source>
</evidence>
<feature type="transmembrane region" description="Helical" evidence="7">
    <location>
        <begin position="98"/>
        <end position="118"/>
    </location>
</feature>
<dbReference type="PANTHER" id="PTHR30506">
    <property type="entry name" value="INNER MEMBRANE PROTEIN"/>
    <property type="match status" value="1"/>
</dbReference>
<keyword evidence="5 7" id="KW-1133">Transmembrane helix</keyword>
<feature type="domain" description="Glycine transporter" evidence="8">
    <location>
        <begin position="100"/>
        <end position="172"/>
    </location>
</feature>